<dbReference type="InterPro" id="IPR039763">
    <property type="entry name" value="ARMT1"/>
</dbReference>
<dbReference type="InterPro" id="IPR002791">
    <property type="entry name" value="ARMT1-like_metal-bd"/>
</dbReference>
<evidence type="ECO:0000256" key="7">
    <source>
        <dbReference type="ARBA" id="ARBA00048809"/>
    </source>
</evidence>
<gene>
    <name evidence="9" type="ORF">NRB56_65710</name>
</gene>
<keyword evidence="10" id="KW-1185">Reference proteome</keyword>
<dbReference type="PANTHER" id="PTHR12260:SF6">
    <property type="entry name" value="DAMAGE-CONTROL PHOSPHATASE ARMT1"/>
    <property type="match status" value="1"/>
</dbReference>
<evidence type="ECO:0000256" key="1">
    <source>
        <dbReference type="ARBA" id="ARBA00001326"/>
    </source>
</evidence>
<dbReference type="SUPFAM" id="SSF111321">
    <property type="entry name" value="AF1104-like"/>
    <property type="match status" value="1"/>
</dbReference>
<dbReference type="InterPro" id="IPR036075">
    <property type="entry name" value="ARMT-1-like_metal-bd_sf"/>
</dbReference>
<keyword evidence="6" id="KW-0464">Manganese</keyword>
<evidence type="ECO:0000256" key="6">
    <source>
        <dbReference type="ARBA" id="ARBA00023211"/>
    </source>
</evidence>
<keyword evidence="5" id="KW-0378">Hydrolase</keyword>
<proteinExistence type="inferred from homology"/>
<dbReference type="GO" id="GO:0016791">
    <property type="term" value="F:phosphatase activity"/>
    <property type="evidence" value="ECO:0007669"/>
    <property type="project" value="TreeGrafter"/>
</dbReference>
<evidence type="ECO:0000256" key="5">
    <source>
        <dbReference type="ARBA" id="ARBA00022801"/>
    </source>
</evidence>
<dbReference type="GO" id="GO:0006974">
    <property type="term" value="P:DNA damage response"/>
    <property type="evidence" value="ECO:0007669"/>
    <property type="project" value="TreeGrafter"/>
</dbReference>
<comment type="similarity">
    <text evidence="3">Belongs to the damage-control phosphatase family. Sugar phosphate phosphatase III subfamily.</text>
</comment>
<dbReference type="AlphaFoldDB" id="A0A7K0DYT1"/>
<dbReference type="GO" id="GO:0046872">
    <property type="term" value="F:metal ion binding"/>
    <property type="evidence" value="ECO:0007669"/>
    <property type="project" value="UniProtKB-KW"/>
</dbReference>
<reference evidence="9 10" key="1">
    <citation type="submission" date="2019-10" db="EMBL/GenBank/DDBJ databases">
        <title>Nocardia macrotermitis sp. nov. and Nocardia aurantia sp. nov., isolated from the gut of fungus growing-termite Macrotermes natalensis.</title>
        <authorList>
            <person name="Benndorf R."/>
            <person name="Schwitalla J."/>
            <person name="Martin K."/>
            <person name="De Beer W."/>
            <person name="Kaster A.-K."/>
            <person name="Vollmers J."/>
            <person name="Poulsen M."/>
            <person name="Beemelmanns C."/>
        </authorList>
    </citation>
    <scope>NUCLEOTIDE SEQUENCE [LARGE SCALE GENOMIC DNA]</scope>
    <source>
        <strain evidence="9 10">RB56</strain>
    </source>
</reference>
<dbReference type="Pfam" id="PF01937">
    <property type="entry name" value="ARMT1-like_dom"/>
    <property type="match status" value="1"/>
</dbReference>
<evidence type="ECO:0000256" key="4">
    <source>
        <dbReference type="ARBA" id="ARBA00022723"/>
    </source>
</evidence>
<protein>
    <recommendedName>
        <fullName evidence="8">Damage-control phosphatase ARMT1-like metal-binding domain-containing protein</fullName>
    </recommendedName>
</protein>
<organism evidence="9 10">
    <name type="scientific">Nocardia aurantia</name>
    <dbReference type="NCBI Taxonomy" id="2585199"/>
    <lineage>
        <taxon>Bacteria</taxon>
        <taxon>Bacillati</taxon>
        <taxon>Actinomycetota</taxon>
        <taxon>Actinomycetes</taxon>
        <taxon>Mycobacteriales</taxon>
        <taxon>Nocardiaceae</taxon>
        <taxon>Nocardia</taxon>
    </lineage>
</organism>
<dbReference type="Gene3D" id="3.40.50.10880">
    <property type="entry name" value="Uncharacterised protein PF01937, DUF89, domain 3"/>
    <property type="match status" value="1"/>
</dbReference>
<dbReference type="PANTHER" id="PTHR12260">
    <property type="entry name" value="DAMAGE-CONTROL PHOSPHATASE ARMT1"/>
    <property type="match status" value="1"/>
</dbReference>
<evidence type="ECO:0000313" key="10">
    <source>
        <dbReference type="Proteomes" id="UP000431401"/>
    </source>
</evidence>
<dbReference type="Proteomes" id="UP000431401">
    <property type="component" value="Unassembled WGS sequence"/>
</dbReference>
<dbReference type="EMBL" id="WEGI01000016">
    <property type="protein sequence ID" value="MQY30966.1"/>
    <property type="molecule type" value="Genomic_DNA"/>
</dbReference>
<comment type="catalytic activity">
    <reaction evidence="7">
        <text>beta-D-fructose 6-phosphate = dihydroxyacetone + D-glyceraldehyde 3-phosphate</text>
        <dbReference type="Rhea" id="RHEA:28002"/>
        <dbReference type="ChEBI" id="CHEBI:16016"/>
        <dbReference type="ChEBI" id="CHEBI:57634"/>
        <dbReference type="ChEBI" id="CHEBI:59776"/>
    </reaction>
</comment>
<sequence length="398" mass="43043">MGEHRSGTDERRDDTAPVILAGAPDTFARSVFHDRHPKLIERVIGAHPYGEAERTALRELLDETLHGTVSPLRTTAADATSWARWGEPWWGREWGELPFLWAESYFYRRLLEAVGYFRAGVWQGVDPFGPTKDAELGSAEVAGELAALDELATAPEPAQRDALSMSALWGNQADLGFQLVSGSGGRSGGLLVDDRRELWAALDAAPAARLHLIADNAGRELLPDLALLDHLLVTGRVAAATLWLKPQPYFTSDATMTDLLAALRRLRVAGAGTAAGRLGDRLWQALSTGTLSARTHEFFCAPAGFDEMPDDLRAALDGAALTVCKGDLNYRRLVGDRYLPPTTPFADRAGYFPTPVAALRTLKSDVITGLTAGQVAALDATGQPWRSNGEHALIQCAR</sequence>
<evidence type="ECO:0000256" key="2">
    <source>
        <dbReference type="ARBA" id="ARBA00001936"/>
    </source>
</evidence>
<feature type="domain" description="Damage-control phosphatase ARMT1-like metal-binding" evidence="8">
    <location>
        <begin position="32"/>
        <end position="376"/>
    </location>
</feature>
<keyword evidence="4" id="KW-0479">Metal-binding</keyword>
<comment type="cofactor">
    <cofactor evidence="2">
        <name>Mn(2+)</name>
        <dbReference type="ChEBI" id="CHEBI:29035"/>
    </cofactor>
</comment>
<comment type="caution">
    <text evidence="9">The sequence shown here is derived from an EMBL/GenBank/DDBJ whole genome shotgun (WGS) entry which is preliminary data.</text>
</comment>
<dbReference type="RefSeq" id="WP_319943872.1">
    <property type="nucleotide sequence ID" value="NZ_WEGI01000016.1"/>
</dbReference>
<accession>A0A7K0DYT1</accession>
<evidence type="ECO:0000259" key="8">
    <source>
        <dbReference type="Pfam" id="PF01937"/>
    </source>
</evidence>
<evidence type="ECO:0000256" key="3">
    <source>
        <dbReference type="ARBA" id="ARBA00009519"/>
    </source>
</evidence>
<evidence type="ECO:0000313" key="9">
    <source>
        <dbReference type="EMBL" id="MQY30966.1"/>
    </source>
</evidence>
<name>A0A7K0DYT1_9NOCA</name>
<comment type="catalytic activity">
    <reaction evidence="1">
        <text>beta-D-fructose 1-phosphate + H2O = D-fructose + phosphate</text>
        <dbReference type="Rhea" id="RHEA:35603"/>
        <dbReference type="ChEBI" id="CHEBI:15377"/>
        <dbReference type="ChEBI" id="CHEBI:37721"/>
        <dbReference type="ChEBI" id="CHEBI:43474"/>
        <dbReference type="ChEBI" id="CHEBI:138881"/>
    </reaction>
</comment>